<evidence type="ECO:0000313" key="2">
    <source>
        <dbReference type="Proteomes" id="UP001054837"/>
    </source>
</evidence>
<dbReference type="EMBL" id="BPLQ01012064">
    <property type="protein sequence ID" value="GIY62214.1"/>
    <property type="molecule type" value="Genomic_DNA"/>
</dbReference>
<sequence length="92" mass="10245">MMLTIPGETGGVDRTRDDEAFPRHSFKGCNLGWRDGHSCKGFVSSFPETLCVLEGWELLASVLLRSQRFADGLLTFIGNFSWLSSGEWDVSD</sequence>
<evidence type="ECO:0000313" key="1">
    <source>
        <dbReference type="EMBL" id="GIY62214.1"/>
    </source>
</evidence>
<dbReference type="AlphaFoldDB" id="A0AAV4UWR0"/>
<comment type="caution">
    <text evidence="1">The sequence shown here is derived from an EMBL/GenBank/DDBJ whole genome shotgun (WGS) entry which is preliminary data.</text>
</comment>
<organism evidence="1 2">
    <name type="scientific">Caerostris darwini</name>
    <dbReference type="NCBI Taxonomy" id="1538125"/>
    <lineage>
        <taxon>Eukaryota</taxon>
        <taxon>Metazoa</taxon>
        <taxon>Ecdysozoa</taxon>
        <taxon>Arthropoda</taxon>
        <taxon>Chelicerata</taxon>
        <taxon>Arachnida</taxon>
        <taxon>Araneae</taxon>
        <taxon>Araneomorphae</taxon>
        <taxon>Entelegynae</taxon>
        <taxon>Araneoidea</taxon>
        <taxon>Araneidae</taxon>
        <taxon>Caerostris</taxon>
    </lineage>
</organism>
<name>A0AAV4UWR0_9ARAC</name>
<protein>
    <submittedName>
        <fullName evidence="1">Uncharacterized protein</fullName>
    </submittedName>
</protein>
<reference evidence="1 2" key="1">
    <citation type="submission" date="2021-06" db="EMBL/GenBank/DDBJ databases">
        <title>Caerostris darwini draft genome.</title>
        <authorList>
            <person name="Kono N."/>
            <person name="Arakawa K."/>
        </authorList>
    </citation>
    <scope>NUCLEOTIDE SEQUENCE [LARGE SCALE GENOMIC DNA]</scope>
</reference>
<proteinExistence type="predicted"/>
<gene>
    <name evidence="1" type="ORF">CDAR_586121</name>
</gene>
<dbReference type="Proteomes" id="UP001054837">
    <property type="component" value="Unassembled WGS sequence"/>
</dbReference>
<accession>A0AAV4UWR0</accession>
<keyword evidence="2" id="KW-1185">Reference proteome</keyword>